<dbReference type="EMBL" id="JBITWC010000003">
    <property type="protein sequence ID" value="MFI8748848.1"/>
    <property type="molecule type" value="Genomic_DNA"/>
</dbReference>
<organism evidence="1 2">
    <name type="scientific">Vreelandella lionensis</name>
    <dbReference type="NCBI Taxonomy" id="1144478"/>
    <lineage>
        <taxon>Bacteria</taxon>
        <taxon>Pseudomonadati</taxon>
        <taxon>Pseudomonadota</taxon>
        <taxon>Gammaproteobacteria</taxon>
        <taxon>Oceanospirillales</taxon>
        <taxon>Halomonadaceae</taxon>
        <taxon>Vreelandella</taxon>
    </lineage>
</organism>
<accession>A0ABW8BNQ2</accession>
<sequence>MYEEMQSKRLPDRTDVRWFHSATVTDATSAPLIVPAVDRPVAVTVTPGASARVEYTLSDYAAVDAGTATWLPWSAGDVSEPTGDSAVGAITALRLVSTGASTWEVTL</sequence>
<protein>
    <submittedName>
        <fullName evidence="1">Uncharacterized protein</fullName>
    </submittedName>
</protein>
<evidence type="ECO:0000313" key="2">
    <source>
        <dbReference type="Proteomes" id="UP001614338"/>
    </source>
</evidence>
<gene>
    <name evidence="1" type="ORF">ACIGG6_02415</name>
</gene>
<reference evidence="1 2" key="1">
    <citation type="submission" date="2024-10" db="EMBL/GenBank/DDBJ databases">
        <title>The Natural Products Discovery Center: Release of the First 8490 Sequenced Strains for Exploring Actinobacteria Biosynthetic Diversity.</title>
        <authorList>
            <person name="Kalkreuter E."/>
            <person name="Kautsar S.A."/>
            <person name="Yang D."/>
            <person name="Bader C.D."/>
            <person name="Teijaro C.N."/>
            <person name="Fluegel L."/>
            <person name="Davis C.M."/>
            <person name="Simpson J.R."/>
            <person name="Lauterbach L."/>
            <person name="Steele A.D."/>
            <person name="Gui C."/>
            <person name="Meng S."/>
            <person name="Li G."/>
            <person name="Viehrig K."/>
            <person name="Ye F."/>
            <person name="Su P."/>
            <person name="Kiefer A.F."/>
            <person name="Nichols A."/>
            <person name="Cepeda A.J."/>
            <person name="Yan W."/>
            <person name="Fan B."/>
            <person name="Jiang Y."/>
            <person name="Adhikari A."/>
            <person name="Zheng C.-J."/>
            <person name="Schuster L."/>
            <person name="Cowan T.M."/>
            <person name="Smanski M.J."/>
            <person name="Chevrette M.G."/>
            <person name="De Carvalho L.P.S."/>
            <person name="Shen B."/>
        </authorList>
    </citation>
    <scope>NUCLEOTIDE SEQUENCE [LARGE SCALE GENOMIC DNA]</scope>
    <source>
        <strain evidence="1 2">NPDC077409</strain>
    </source>
</reference>
<name>A0ABW8BNQ2_9GAMM</name>
<dbReference type="Proteomes" id="UP001614338">
    <property type="component" value="Unassembled WGS sequence"/>
</dbReference>
<evidence type="ECO:0000313" key="1">
    <source>
        <dbReference type="EMBL" id="MFI8748848.1"/>
    </source>
</evidence>
<comment type="caution">
    <text evidence="1">The sequence shown here is derived from an EMBL/GenBank/DDBJ whole genome shotgun (WGS) entry which is preliminary data.</text>
</comment>
<proteinExistence type="predicted"/>
<keyword evidence="2" id="KW-1185">Reference proteome</keyword>
<dbReference type="RefSeq" id="WP_399841881.1">
    <property type="nucleotide sequence ID" value="NZ_JBITWC010000003.1"/>
</dbReference>